<dbReference type="GO" id="GO:0008270">
    <property type="term" value="F:zinc ion binding"/>
    <property type="evidence" value="ECO:0007669"/>
    <property type="project" value="InterPro"/>
</dbReference>
<dbReference type="EMBL" id="LQXD01000057">
    <property type="protein sequence ID" value="OIJ21157.1"/>
    <property type="molecule type" value="Genomic_DNA"/>
</dbReference>
<proteinExistence type="predicted"/>
<evidence type="ECO:0000256" key="4">
    <source>
        <dbReference type="ARBA" id="ARBA00022723"/>
    </source>
</evidence>
<keyword evidence="6" id="KW-0862">Zinc</keyword>
<evidence type="ECO:0000256" key="6">
    <source>
        <dbReference type="ARBA" id="ARBA00022833"/>
    </source>
</evidence>
<reference evidence="14" key="4">
    <citation type="submission" date="2020-10" db="EMBL/GenBank/DDBJ databases">
        <authorList>
            <person name="Bassil N.M."/>
            <person name="Lloyd J.R."/>
        </authorList>
    </citation>
    <scope>NUCLEOTIDE SEQUENCE</scope>
    <source>
        <strain evidence="14">NB2006</strain>
    </source>
</reference>
<dbReference type="GO" id="GO:0003700">
    <property type="term" value="F:DNA-binding transcription factor activity"/>
    <property type="evidence" value="ECO:0007669"/>
    <property type="project" value="InterPro"/>
</dbReference>
<evidence type="ECO:0000256" key="7">
    <source>
        <dbReference type="ARBA" id="ARBA00023015"/>
    </source>
</evidence>
<evidence type="ECO:0000313" key="14">
    <source>
        <dbReference type="EMBL" id="QOY34601.1"/>
    </source>
</evidence>
<comment type="cofactor">
    <cofactor evidence="1">
        <name>Zn(2+)</name>
        <dbReference type="ChEBI" id="CHEBI:29105"/>
    </cofactor>
</comment>
<keyword evidence="9" id="KW-0010">Activator</keyword>
<reference evidence="13 15" key="1">
    <citation type="submission" date="2016-10" db="EMBL/GenBank/DDBJ databases">
        <title>Draft genome sequences of four alkaliphilic bacteria belonging to the Anaerobacillus genus.</title>
        <authorList>
            <person name="Bassil N.M."/>
            <person name="Lloyd J.R."/>
        </authorList>
    </citation>
    <scope>NUCLEOTIDE SEQUENCE [LARGE SCALE GENOMIC DNA]</scope>
    <source>
        <strain evidence="13 15">NB2006</strain>
    </source>
</reference>
<dbReference type="Pfam" id="PF02805">
    <property type="entry name" value="Ada_Zn_binding"/>
    <property type="match status" value="1"/>
</dbReference>
<accession>A0A1S2MBD3</accession>
<dbReference type="Pfam" id="PF12833">
    <property type="entry name" value="HTH_18"/>
    <property type="match status" value="1"/>
</dbReference>
<dbReference type="GO" id="GO:0008168">
    <property type="term" value="F:methyltransferase activity"/>
    <property type="evidence" value="ECO:0007669"/>
    <property type="project" value="UniProtKB-KW"/>
</dbReference>
<evidence type="ECO:0000259" key="12">
    <source>
        <dbReference type="PROSITE" id="PS01124"/>
    </source>
</evidence>
<evidence type="ECO:0000313" key="15">
    <source>
        <dbReference type="Proteomes" id="UP000180175"/>
    </source>
</evidence>
<evidence type="ECO:0000256" key="3">
    <source>
        <dbReference type="ARBA" id="ARBA00022679"/>
    </source>
</evidence>
<gene>
    <name evidence="14" type="ORF">AWH56_017985</name>
    <name evidence="13" type="ORF">AWH56_06435</name>
</gene>
<dbReference type="SUPFAM" id="SSF57884">
    <property type="entry name" value="Ada DNA repair protein, N-terminal domain (N-Ada 10)"/>
    <property type="match status" value="1"/>
</dbReference>
<reference evidence="14 15" key="3">
    <citation type="journal article" date="2019" name="Int. J. Syst. Evol. Microbiol.">
        <title>Anaerobacillus isosaccharinicus sp. nov., an alkaliphilic bacterium which degrades isosaccharinic acid.</title>
        <authorList>
            <person name="Bassil N.M."/>
            <person name="Lloyd J.R."/>
        </authorList>
    </citation>
    <scope>NUCLEOTIDE SEQUENCE [LARGE SCALE GENOMIC DNA]</scope>
    <source>
        <strain evidence="14 15">NB2006</strain>
    </source>
</reference>
<organism evidence="13 15">
    <name type="scientific">Anaerobacillus isosaccharinicus</name>
    <dbReference type="NCBI Taxonomy" id="1532552"/>
    <lineage>
        <taxon>Bacteria</taxon>
        <taxon>Bacillati</taxon>
        <taxon>Bacillota</taxon>
        <taxon>Bacilli</taxon>
        <taxon>Bacillales</taxon>
        <taxon>Bacillaceae</taxon>
        <taxon>Anaerobacillus</taxon>
    </lineage>
</organism>
<dbReference type="PROSITE" id="PS01124">
    <property type="entry name" value="HTH_ARAC_FAMILY_2"/>
    <property type="match status" value="1"/>
</dbReference>
<dbReference type="InterPro" id="IPR009057">
    <property type="entry name" value="Homeodomain-like_sf"/>
</dbReference>
<dbReference type="InterPro" id="IPR018060">
    <property type="entry name" value="HTH_AraC"/>
</dbReference>
<keyword evidence="4" id="KW-0479">Metal-binding</keyword>
<evidence type="ECO:0000256" key="11">
    <source>
        <dbReference type="ARBA" id="ARBA00023204"/>
    </source>
</evidence>
<dbReference type="SUPFAM" id="SSF46689">
    <property type="entry name" value="Homeodomain-like"/>
    <property type="match status" value="2"/>
</dbReference>
<keyword evidence="2 14" id="KW-0489">Methyltransferase</keyword>
<keyword evidence="10" id="KW-0804">Transcription</keyword>
<keyword evidence="7" id="KW-0805">Transcription regulation</keyword>
<keyword evidence="5" id="KW-0227">DNA damage</keyword>
<dbReference type="GO" id="GO:0043565">
    <property type="term" value="F:sequence-specific DNA binding"/>
    <property type="evidence" value="ECO:0007669"/>
    <property type="project" value="InterPro"/>
</dbReference>
<dbReference type="GO" id="GO:0032259">
    <property type="term" value="P:methylation"/>
    <property type="evidence" value="ECO:0007669"/>
    <property type="project" value="UniProtKB-KW"/>
</dbReference>
<sequence>MKQEILEEYWRAILENDSSYDGVFYYAVKTTGIFCRPSCHSRPPNKDNVRIFHEVNVAQSFQYRPCKRCRPDGIELPEEKWVNSIVGWLNLNYRKDITLTTLGESFHVSPYHLQRTFKRARGISPVEYLRKIRVEKAIYYLENTNETVSSIGSAVGYANTSYFVTLFKKEKLLSPTAYRKIYKQDKGVSL</sequence>
<dbReference type="PIRSF" id="PIRSF000408">
    <property type="entry name" value="Alkyltransferas_AdaA"/>
    <property type="match status" value="1"/>
</dbReference>
<dbReference type="FunFam" id="3.40.10.10:FF:000001">
    <property type="entry name" value="DNA-3-methyladenine glycosylase 2"/>
    <property type="match status" value="1"/>
</dbReference>
<dbReference type="InterPro" id="IPR004026">
    <property type="entry name" value="Ada_DNA_repair_Zn-bd"/>
</dbReference>
<dbReference type="KEGG" id="aia:AWH56_017985"/>
<dbReference type="PANTHER" id="PTHR43280:SF28">
    <property type="entry name" value="HTH-TYPE TRANSCRIPTIONAL ACTIVATOR RHAS"/>
    <property type="match status" value="1"/>
</dbReference>
<evidence type="ECO:0000256" key="5">
    <source>
        <dbReference type="ARBA" id="ARBA00022763"/>
    </source>
</evidence>
<dbReference type="Proteomes" id="UP000180175">
    <property type="component" value="Chromosome"/>
</dbReference>
<keyword evidence="11" id="KW-0234">DNA repair</keyword>
<keyword evidence="15" id="KW-1185">Reference proteome</keyword>
<dbReference type="EMBL" id="CP063356">
    <property type="protein sequence ID" value="QOY34601.1"/>
    <property type="molecule type" value="Genomic_DNA"/>
</dbReference>
<dbReference type="Gene3D" id="3.40.10.10">
    <property type="entry name" value="DNA Methylphosphotriester Repair Domain"/>
    <property type="match status" value="1"/>
</dbReference>
<dbReference type="GO" id="GO:0006307">
    <property type="term" value="P:DNA alkylation repair"/>
    <property type="evidence" value="ECO:0007669"/>
    <property type="project" value="UniProtKB-ARBA"/>
</dbReference>
<name>A0A1S2MBD3_9BACI</name>
<evidence type="ECO:0000313" key="13">
    <source>
        <dbReference type="EMBL" id="OIJ21157.1"/>
    </source>
</evidence>
<protein>
    <submittedName>
        <fullName evidence="13">AraC family transcriptional regulator</fullName>
    </submittedName>
    <submittedName>
        <fullName evidence="14">Methylphosphotriester-DNA--protein-cysteine methyltransferase family protein</fullName>
    </submittedName>
</protein>
<keyword evidence="3 14" id="KW-0808">Transferase</keyword>
<evidence type="ECO:0000256" key="10">
    <source>
        <dbReference type="ARBA" id="ARBA00023163"/>
    </source>
</evidence>
<dbReference type="InterPro" id="IPR016220">
    <property type="entry name" value="Me-P-triester_DNA_alkyl-Trfase"/>
</dbReference>
<evidence type="ECO:0000256" key="8">
    <source>
        <dbReference type="ARBA" id="ARBA00023125"/>
    </source>
</evidence>
<evidence type="ECO:0000256" key="9">
    <source>
        <dbReference type="ARBA" id="ARBA00023159"/>
    </source>
</evidence>
<feature type="domain" description="HTH araC/xylS-type" evidence="12">
    <location>
        <begin position="83"/>
        <end position="181"/>
    </location>
</feature>
<dbReference type="RefSeq" id="WP_071316338.1">
    <property type="nucleotide sequence ID" value="NZ_CP063356.2"/>
</dbReference>
<evidence type="ECO:0000256" key="2">
    <source>
        <dbReference type="ARBA" id="ARBA00022603"/>
    </source>
</evidence>
<dbReference type="InterPro" id="IPR035451">
    <property type="entry name" value="Ada-like_dom_sf"/>
</dbReference>
<evidence type="ECO:0000256" key="1">
    <source>
        <dbReference type="ARBA" id="ARBA00001947"/>
    </source>
</evidence>
<dbReference type="PANTHER" id="PTHR43280">
    <property type="entry name" value="ARAC-FAMILY TRANSCRIPTIONAL REGULATOR"/>
    <property type="match status" value="1"/>
</dbReference>
<dbReference type="Gene3D" id="1.10.10.60">
    <property type="entry name" value="Homeodomain-like"/>
    <property type="match status" value="2"/>
</dbReference>
<dbReference type="OrthoDB" id="9802228at2"/>
<keyword evidence="8" id="KW-0238">DNA-binding</keyword>
<reference evidence="14 15" key="2">
    <citation type="journal article" date="2017" name="Genome Announc.">
        <title>Draft Genome Sequences of Four Alkaliphilic Bacteria Belonging to the Anaerobacillus Genus.</title>
        <authorList>
            <person name="Bassil N.M."/>
            <person name="Lloyd J.R."/>
        </authorList>
    </citation>
    <scope>NUCLEOTIDE SEQUENCE [LARGE SCALE GENOMIC DNA]</scope>
    <source>
        <strain evidence="14 15">NB2006</strain>
    </source>
</reference>
<dbReference type="AlphaFoldDB" id="A0A1S2MBD3"/>
<dbReference type="SMART" id="SM00342">
    <property type="entry name" value="HTH_ARAC"/>
    <property type="match status" value="1"/>
</dbReference>